<keyword evidence="4 10" id="KW-0732">Signal</keyword>
<evidence type="ECO:0000313" key="12">
    <source>
        <dbReference type="EMBL" id="WMV07071.1"/>
    </source>
</evidence>
<feature type="compositionally biased region" description="Polar residues" evidence="9">
    <location>
        <begin position="304"/>
        <end position="314"/>
    </location>
</feature>
<dbReference type="GO" id="GO:0050832">
    <property type="term" value="P:defense response to fungus"/>
    <property type="evidence" value="ECO:0007669"/>
    <property type="project" value="UniProtKB-ARBA"/>
</dbReference>
<accession>A0AAF0T7I6</accession>
<dbReference type="PANTHER" id="PTHR48061">
    <property type="entry name" value="LEUCINE-RICH REPEAT RECEPTOR PROTEIN KINASE EMS1-LIKE-RELATED"/>
    <property type="match status" value="1"/>
</dbReference>
<evidence type="ECO:0000259" key="11">
    <source>
        <dbReference type="Pfam" id="PF08263"/>
    </source>
</evidence>
<dbReference type="AlphaFoldDB" id="A0AAF0T7I6"/>
<dbReference type="InterPro" id="IPR013210">
    <property type="entry name" value="LRR_N_plant-typ"/>
</dbReference>
<protein>
    <recommendedName>
        <fullName evidence="11">Leucine-rich repeat-containing N-terminal plant-type domain-containing protein</fullName>
    </recommendedName>
</protein>
<feature type="compositionally biased region" description="Basic and acidic residues" evidence="9">
    <location>
        <begin position="294"/>
        <end position="303"/>
    </location>
</feature>
<dbReference type="PANTHER" id="PTHR48061:SF10">
    <property type="entry name" value="LEUCINE-RICH REPEAT-CONTAINING N-TERMINAL PLANT-TYPE DOMAIN-CONTAINING PROTEIN"/>
    <property type="match status" value="1"/>
</dbReference>
<gene>
    <name evidence="12" type="ORF">MTR67_000456</name>
    <name evidence="13" type="ORF">MTR67_000503</name>
</gene>
<keyword evidence="14" id="KW-1185">Reference proteome</keyword>
<feature type="chain" id="PRO_5042443412" description="Leucine-rich repeat-containing N-terminal plant-type domain-containing protein" evidence="10">
    <location>
        <begin position="22"/>
        <end position="314"/>
    </location>
</feature>
<dbReference type="Gene3D" id="3.80.10.10">
    <property type="entry name" value="Ribonuclease Inhibitor"/>
    <property type="match status" value="2"/>
</dbReference>
<organism evidence="13 14">
    <name type="scientific">Solanum verrucosum</name>
    <dbReference type="NCBI Taxonomy" id="315347"/>
    <lineage>
        <taxon>Eukaryota</taxon>
        <taxon>Viridiplantae</taxon>
        <taxon>Streptophyta</taxon>
        <taxon>Embryophyta</taxon>
        <taxon>Tracheophyta</taxon>
        <taxon>Spermatophyta</taxon>
        <taxon>Magnoliopsida</taxon>
        <taxon>eudicotyledons</taxon>
        <taxon>Gunneridae</taxon>
        <taxon>Pentapetalae</taxon>
        <taxon>asterids</taxon>
        <taxon>lamiids</taxon>
        <taxon>Solanales</taxon>
        <taxon>Solanaceae</taxon>
        <taxon>Solanoideae</taxon>
        <taxon>Solaneae</taxon>
        <taxon>Solanum</taxon>
    </lineage>
</organism>
<evidence type="ECO:0000256" key="8">
    <source>
        <dbReference type="ARBA" id="ARBA00023180"/>
    </source>
</evidence>
<evidence type="ECO:0000256" key="5">
    <source>
        <dbReference type="ARBA" id="ARBA00022737"/>
    </source>
</evidence>
<name>A0AAF0T7I6_SOLVR</name>
<dbReference type="InterPro" id="IPR001611">
    <property type="entry name" value="Leu-rich_rpt"/>
</dbReference>
<dbReference type="Proteomes" id="UP001234989">
    <property type="component" value="Chromosome 1"/>
</dbReference>
<evidence type="ECO:0000256" key="6">
    <source>
        <dbReference type="ARBA" id="ARBA00022989"/>
    </source>
</evidence>
<evidence type="ECO:0000256" key="10">
    <source>
        <dbReference type="SAM" id="SignalP"/>
    </source>
</evidence>
<keyword evidence="8" id="KW-0325">Glycoprotein</keyword>
<evidence type="ECO:0000256" key="2">
    <source>
        <dbReference type="ARBA" id="ARBA00022614"/>
    </source>
</evidence>
<feature type="region of interest" description="Disordered" evidence="9">
    <location>
        <begin position="291"/>
        <end position="314"/>
    </location>
</feature>
<feature type="domain" description="Leucine-rich repeat-containing N-terminal plant-type" evidence="11">
    <location>
        <begin position="30"/>
        <end position="76"/>
    </location>
</feature>
<keyword evidence="6" id="KW-1133">Transmembrane helix</keyword>
<keyword evidence="7" id="KW-0472">Membrane</keyword>
<evidence type="ECO:0000256" key="9">
    <source>
        <dbReference type="SAM" id="MobiDB-lite"/>
    </source>
</evidence>
<dbReference type="EMBL" id="CP133612">
    <property type="protein sequence ID" value="WMV07071.1"/>
    <property type="molecule type" value="Genomic_DNA"/>
</dbReference>
<evidence type="ECO:0000313" key="14">
    <source>
        <dbReference type="Proteomes" id="UP001234989"/>
    </source>
</evidence>
<dbReference type="Pfam" id="PF00560">
    <property type="entry name" value="LRR_1"/>
    <property type="match status" value="2"/>
</dbReference>
<dbReference type="Pfam" id="PF08263">
    <property type="entry name" value="LRRNT_2"/>
    <property type="match status" value="1"/>
</dbReference>
<evidence type="ECO:0000256" key="3">
    <source>
        <dbReference type="ARBA" id="ARBA00022692"/>
    </source>
</evidence>
<comment type="subcellular location">
    <subcellularLocation>
        <location evidence="1">Membrane</location>
        <topology evidence="1">Single-pass type I membrane protein</topology>
    </subcellularLocation>
</comment>
<sequence length="314" mass="35122">MGIGKLALFLLYAFLCQLVFSSSLPHLCPNDQALALLQFNNTFTINFDASSSDYDPKTVKWNRSTDCCSWDGVKCDETTGQVIELDLSSSQLRGKFHSNSSLFKLSNLKKLDLSYNDFSGSLISPKFGVFHLSNLESLDLSGNPQLTVRFPTSKWNSSASLTKLNISSVNATGRIPESFGHLTSLRTLRIASCNLLGSIPKPLRNLTNIEELFLGDNHLEGSISDFFRFGKLRISTKSDSDTRYIQKVEMQLRHINDLTGSHENISTNLREAHHPIEYPDKPTCLKNLLNKNKVPKEKSEATRNKSSVEQSRLA</sequence>
<keyword evidence="2" id="KW-0433">Leucine-rich repeat</keyword>
<dbReference type="InterPro" id="IPR032675">
    <property type="entry name" value="LRR_dom_sf"/>
</dbReference>
<dbReference type="EMBL" id="CP133612">
    <property type="protein sequence ID" value="WMV07118.1"/>
    <property type="molecule type" value="Genomic_DNA"/>
</dbReference>
<evidence type="ECO:0000256" key="4">
    <source>
        <dbReference type="ARBA" id="ARBA00022729"/>
    </source>
</evidence>
<feature type="signal peptide" evidence="10">
    <location>
        <begin position="1"/>
        <end position="21"/>
    </location>
</feature>
<keyword evidence="5" id="KW-0677">Repeat</keyword>
<dbReference type="GO" id="GO:0016020">
    <property type="term" value="C:membrane"/>
    <property type="evidence" value="ECO:0007669"/>
    <property type="project" value="UniProtKB-SubCell"/>
</dbReference>
<dbReference type="InterPro" id="IPR046956">
    <property type="entry name" value="RLP23-like"/>
</dbReference>
<keyword evidence="3" id="KW-0812">Transmembrane</keyword>
<evidence type="ECO:0000256" key="7">
    <source>
        <dbReference type="ARBA" id="ARBA00023136"/>
    </source>
</evidence>
<proteinExistence type="predicted"/>
<reference evidence="13" key="1">
    <citation type="submission" date="2023-08" db="EMBL/GenBank/DDBJ databases">
        <title>A de novo genome assembly of Solanum verrucosum Schlechtendal, a Mexican diploid species geographically isolated from the other diploid A-genome species in potato relatives.</title>
        <authorList>
            <person name="Hosaka K."/>
        </authorList>
    </citation>
    <scope>NUCLEOTIDE SEQUENCE</scope>
    <source>
        <tissue evidence="13">Young leaves</tissue>
    </source>
</reference>
<evidence type="ECO:0000313" key="13">
    <source>
        <dbReference type="EMBL" id="WMV07118.1"/>
    </source>
</evidence>
<dbReference type="SUPFAM" id="SSF52058">
    <property type="entry name" value="L domain-like"/>
    <property type="match status" value="1"/>
</dbReference>
<evidence type="ECO:0000256" key="1">
    <source>
        <dbReference type="ARBA" id="ARBA00004479"/>
    </source>
</evidence>